<evidence type="ECO:0000313" key="1">
    <source>
        <dbReference type="EMBL" id="QBY28768.1"/>
    </source>
</evidence>
<sequence>MEDISTPCGGTKISETSIALCMTIRFLVQLVCASASRIRKQNAFAYRAVVKIKRITFAFCTSAD</sequence>
<reference evidence="1" key="1">
    <citation type="submission" date="2019-03" db="EMBL/GenBank/DDBJ databases">
        <title>Complete genome sequence of enteropathogenic Citrobacter rodentium strain DBS100.</title>
        <authorList>
            <person name="Popov G."/>
            <person name="Fiebig A."/>
            <person name="Shideler S."/>
            <person name="Coombes B."/>
            <person name="Savchenko A."/>
        </authorList>
    </citation>
    <scope>NUCLEOTIDE SEQUENCE</scope>
    <source>
        <strain evidence="1">DBS100</strain>
    </source>
</reference>
<name>A0A482PEH5_CITRO</name>
<protein>
    <submittedName>
        <fullName evidence="1">Uncharacterized protein</fullName>
    </submittedName>
</protein>
<dbReference type="EMBL" id="CP038008">
    <property type="protein sequence ID" value="QBY28768.1"/>
    <property type="molecule type" value="Genomic_DNA"/>
</dbReference>
<accession>A0A482PEH5</accession>
<dbReference type="AlphaFoldDB" id="A0A482PEH5"/>
<organism evidence="1">
    <name type="scientific">Citrobacter rodentium</name>
    <dbReference type="NCBI Taxonomy" id="67825"/>
    <lineage>
        <taxon>Bacteria</taxon>
        <taxon>Pseudomonadati</taxon>
        <taxon>Pseudomonadota</taxon>
        <taxon>Gammaproteobacteria</taxon>
        <taxon>Enterobacterales</taxon>
        <taxon>Enterobacteriaceae</taxon>
        <taxon>Citrobacter</taxon>
    </lineage>
</organism>
<proteinExistence type="predicted"/>
<gene>
    <name evidence="1" type="ORF">E2R62_07810</name>
</gene>